<keyword evidence="1" id="KW-0812">Transmembrane</keyword>
<evidence type="ECO:0000313" key="4">
    <source>
        <dbReference type="Proteomes" id="UP000756530"/>
    </source>
</evidence>
<dbReference type="Proteomes" id="UP000756530">
    <property type="component" value="Unassembled WGS sequence"/>
</dbReference>
<evidence type="ECO:0000313" key="3">
    <source>
        <dbReference type="EMBL" id="MBV7377400.1"/>
    </source>
</evidence>
<name>A0ABS6SXG0_9RHOB</name>
<evidence type="ECO:0000259" key="2">
    <source>
        <dbReference type="Pfam" id="PF09834"/>
    </source>
</evidence>
<keyword evidence="1" id="KW-1133">Transmembrane helix</keyword>
<dbReference type="EMBL" id="JAHUZE010000001">
    <property type="protein sequence ID" value="MBV7377400.1"/>
    <property type="molecule type" value="Genomic_DNA"/>
</dbReference>
<accession>A0ABS6SXG0</accession>
<dbReference type="RefSeq" id="WP_218390289.1">
    <property type="nucleotide sequence ID" value="NZ_JAHUZE010000001.1"/>
</dbReference>
<feature type="domain" description="DUF2061" evidence="2">
    <location>
        <begin position="8"/>
        <end position="59"/>
    </location>
</feature>
<proteinExistence type="predicted"/>
<reference evidence="3 4" key="1">
    <citation type="submission" date="2021-05" db="EMBL/GenBank/DDBJ databases">
        <title>Culturable bacteria isolated from Daya Bay.</title>
        <authorList>
            <person name="Zheng W."/>
            <person name="Yu S."/>
            <person name="Huang Y."/>
        </authorList>
    </citation>
    <scope>NUCLEOTIDE SEQUENCE [LARGE SCALE GENOMIC DNA]</scope>
    <source>
        <strain evidence="3 4">DP4N28-5</strain>
    </source>
</reference>
<gene>
    <name evidence="3" type="ORF">KJP28_00575</name>
</gene>
<keyword evidence="1" id="KW-0472">Membrane</keyword>
<protein>
    <submittedName>
        <fullName evidence="3">DUF2061 domain-containing protein</fullName>
    </submittedName>
</protein>
<evidence type="ECO:0000256" key="1">
    <source>
        <dbReference type="SAM" id="Phobius"/>
    </source>
</evidence>
<feature type="transmembrane region" description="Helical" evidence="1">
    <location>
        <begin position="35"/>
        <end position="53"/>
    </location>
</feature>
<comment type="caution">
    <text evidence="3">The sequence shown here is derived from an EMBL/GenBank/DDBJ whole genome shotgun (WGS) entry which is preliminary data.</text>
</comment>
<sequence>METPRRTLAKAITWQTLGLFTMTVIGFIFTGSVSAGGSLAIASALTGVVFYMIHERVWTRVSWGRLDRS</sequence>
<keyword evidence="4" id="KW-1185">Reference proteome</keyword>
<organism evidence="3 4">
    <name type="scientific">Maritimibacter dapengensis</name>
    <dbReference type="NCBI Taxonomy" id="2836868"/>
    <lineage>
        <taxon>Bacteria</taxon>
        <taxon>Pseudomonadati</taxon>
        <taxon>Pseudomonadota</taxon>
        <taxon>Alphaproteobacteria</taxon>
        <taxon>Rhodobacterales</taxon>
        <taxon>Roseobacteraceae</taxon>
        <taxon>Maritimibacter</taxon>
    </lineage>
</organism>
<dbReference type="InterPro" id="IPR018638">
    <property type="entry name" value="DUF2061_membrane"/>
</dbReference>
<dbReference type="Pfam" id="PF09834">
    <property type="entry name" value="DUF2061"/>
    <property type="match status" value="1"/>
</dbReference>
<feature type="transmembrane region" description="Helical" evidence="1">
    <location>
        <begin position="12"/>
        <end position="29"/>
    </location>
</feature>